<accession>A0A937X4S2</accession>
<evidence type="ECO:0000313" key="5">
    <source>
        <dbReference type="Proteomes" id="UP000703893"/>
    </source>
</evidence>
<dbReference type="NCBIfam" id="TIGR01826">
    <property type="entry name" value="CofD_related"/>
    <property type="match status" value="1"/>
</dbReference>
<keyword evidence="3" id="KW-1133">Transmembrane helix</keyword>
<dbReference type="InterPro" id="IPR010119">
    <property type="entry name" value="Gluconeogen_factor"/>
</dbReference>
<feature type="transmembrane region" description="Helical" evidence="3">
    <location>
        <begin position="35"/>
        <end position="58"/>
    </location>
</feature>
<comment type="caution">
    <text evidence="4">The sequence shown here is derived from an EMBL/GenBank/DDBJ whole genome shotgun (WGS) entry which is preliminary data.</text>
</comment>
<reference evidence="4 5" key="1">
    <citation type="submission" date="2019-03" db="EMBL/GenBank/DDBJ databases">
        <title>Lake Tanganyika Metagenome-Assembled Genomes (MAGs).</title>
        <authorList>
            <person name="Tran P."/>
        </authorList>
    </citation>
    <scope>NUCLEOTIDE SEQUENCE [LARGE SCALE GENOMIC DNA]</scope>
    <source>
        <strain evidence="4">K_DeepCast_65m_m2_236</strain>
    </source>
</reference>
<dbReference type="Pfam" id="PF01933">
    <property type="entry name" value="CofD"/>
    <property type="match status" value="1"/>
</dbReference>
<dbReference type="InterPro" id="IPR038136">
    <property type="entry name" value="CofD-like_dom_sf"/>
</dbReference>
<evidence type="ECO:0000256" key="3">
    <source>
        <dbReference type="SAM" id="Phobius"/>
    </source>
</evidence>
<evidence type="ECO:0000256" key="1">
    <source>
        <dbReference type="ARBA" id="ARBA00022490"/>
    </source>
</evidence>
<dbReference type="PANTHER" id="PTHR30135">
    <property type="entry name" value="UNCHARACTERIZED PROTEIN YVCK-RELATED"/>
    <property type="match status" value="1"/>
</dbReference>
<dbReference type="AlphaFoldDB" id="A0A937X4S2"/>
<dbReference type="InterPro" id="IPR002882">
    <property type="entry name" value="CofD"/>
</dbReference>
<evidence type="ECO:0000256" key="2">
    <source>
        <dbReference type="HAMAP-Rule" id="MF_00973"/>
    </source>
</evidence>
<dbReference type="CDD" id="cd07187">
    <property type="entry name" value="YvcK_like"/>
    <property type="match status" value="1"/>
</dbReference>
<comment type="function">
    <text evidence="2">Required for morphogenesis under gluconeogenic growth conditions.</text>
</comment>
<evidence type="ECO:0000313" key="4">
    <source>
        <dbReference type="EMBL" id="MBM3274777.1"/>
    </source>
</evidence>
<keyword evidence="3" id="KW-0812">Transmembrane</keyword>
<proteinExistence type="inferred from homology"/>
<dbReference type="GO" id="GO:0043743">
    <property type="term" value="F:LPPG:FO 2-phospho-L-lactate transferase activity"/>
    <property type="evidence" value="ECO:0007669"/>
    <property type="project" value="InterPro"/>
</dbReference>
<dbReference type="Gene3D" id="3.40.50.10680">
    <property type="entry name" value="CofD-like domains"/>
    <property type="match status" value="1"/>
</dbReference>
<gene>
    <name evidence="4" type="ORF">FJZ00_06470</name>
</gene>
<dbReference type="GO" id="GO:0008360">
    <property type="term" value="P:regulation of cell shape"/>
    <property type="evidence" value="ECO:0007669"/>
    <property type="project" value="UniProtKB-UniRule"/>
</dbReference>
<dbReference type="PANTHER" id="PTHR30135:SF3">
    <property type="entry name" value="GLUCONEOGENESIS FACTOR-RELATED"/>
    <property type="match status" value="1"/>
</dbReference>
<dbReference type="Proteomes" id="UP000703893">
    <property type="component" value="Unassembled WGS sequence"/>
</dbReference>
<name>A0A937X4S2_9BACT</name>
<keyword evidence="1 2" id="KW-0963">Cytoplasm</keyword>
<organism evidence="4 5">
    <name type="scientific">Candidatus Tanganyikabacteria bacterium</name>
    <dbReference type="NCBI Taxonomy" id="2961651"/>
    <lineage>
        <taxon>Bacteria</taxon>
        <taxon>Bacillati</taxon>
        <taxon>Candidatus Sericytochromatia</taxon>
        <taxon>Candidatus Tanganyikabacteria</taxon>
    </lineage>
</organism>
<dbReference type="SUPFAM" id="SSF142338">
    <property type="entry name" value="CofD-like"/>
    <property type="match status" value="1"/>
</dbReference>
<sequence>MSGNTGPLQAASGPPATGPARAMKWLIPGMGLKRWILVTTLGVMAQSGGVVALTIAIYRTWRYQVPLDTVLVAIGAFLVALGMLIAVAGGQKIVRSVVRAIRPTGAPGLLDALYRNRVRRGPRIVAIGGGTGLASLLRGLKAYSDNITAIVAMADDGGSSGRLRAELGVLPPGDLRNCLLALAGEEKLMSDLMAYRFSQGGLGGHSFGNLFLTALADLTGDLEQAIRASSRILSVRGQVLPGTLADVTLVCRLQDGTVVRGESHISKSRSPIADFWSEPHDPPALPDALRAIREADAIVLGPGSLYTSVIPNLLIPEILSEIKQSKAPKIYVCNVMTQPGETGGYAVSDHVRALQRVGGPDLFKYVLVNQDPPQKLLEAYEEQGQRPVGVDLEIVAELGLVAISGSLLDEQDMVRHDPAALGEALVTWLVNVRREQTGKLLAFPQEAELAAKRKGWL</sequence>
<keyword evidence="3" id="KW-0472">Membrane</keyword>
<comment type="subcellular location">
    <subcellularLocation>
        <location evidence="2">Cytoplasm</location>
    </subcellularLocation>
</comment>
<dbReference type="EMBL" id="VGJX01000325">
    <property type="protein sequence ID" value="MBM3274777.1"/>
    <property type="molecule type" value="Genomic_DNA"/>
</dbReference>
<protein>
    <recommendedName>
        <fullName evidence="2">Putative gluconeogenesis factor</fullName>
    </recommendedName>
</protein>
<comment type="similarity">
    <text evidence="2">Belongs to the gluconeogenesis factor family.</text>
</comment>
<dbReference type="HAMAP" id="MF_00973">
    <property type="entry name" value="Gluconeogen_factor"/>
    <property type="match status" value="1"/>
</dbReference>
<feature type="transmembrane region" description="Helical" evidence="3">
    <location>
        <begin position="70"/>
        <end position="89"/>
    </location>
</feature>
<dbReference type="GO" id="GO:0005737">
    <property type="term" value="C:cytoplasm"/>
    <property type="evidence" value="ECO:0007669"/>
    <property type="project" value="UniProtKB-SubCell"/>
</dbReference>